<evidence type="ECO:0000256" key="3">
    <source>
        <dbReference type="ARBA" id="ARBA00022448"/>
    </source>
</evidence>
<feature type="transmembrane region" description="Helical" evidence="8">
    <location>
        <begin position="391"/>
        <end position="419"/>
    </location>
</feature>
<dbReference type="EMBL" id="BSDZ01000028">
    <property type="protein sequence ID" value="GLI66183.1"/>
    <property type="molecule type" value="Genomic_DNA"/>
</dbReference>
<feature type="transmembrane region" description="Helical" evidence="8">
    <location>
        <begin position="314"/>
        <end position="338"/>
    </location>
</feature>
<feature type="domain" description="Ammonium transporter AmtB-like" evidence="9">
    <location>
        <begin position="16"/>
        <end position="446"/>
    </location>
</feature>
<name>A0ABQ5S8C7_9CHLO</name>
<feature type="transmembrane region" description="Helical" evidence="8">
    <location>
        <begin position="290"/>
        <end position="308"/>
    </location>
</feature>
<comment type="caution">
    <text evidence="10">The sequence shown here is derived from an EMBL/GenBank/DDBJ whole genome shotgun (WGS) entry which is preliminary data.</text>
</comment>
<dbReference type="PANTHER" id="PTHR11730:SF6">
    <property type="entry name" value="AMMONIUM TRANSPORTER"/>
    <property type="match status" value="1"/>
</dbReference>
<evidence type="ECO:0000256" key="1">
    <source>
        <dbReference type="ARBA" id="ARBA00004141"/>
    </source>
</evidence>
<sequence length="461" mass="48369">MDSVAVQSAPFSDLLILHGAIVFFLQVGFVSLEVGYGRSKNVKNILLKNTVNILLCAIVWWSVGYAFSFGVSSGGFIGTSGFFHDGSLGVVKIWFYSWNFCLATVAIVSGCLAERTSLVAYPLLTLVMASWVHPVASHWAWQRDSWLLGLSNECRFLDFAGGAAVHLCGGLMGLVGATIVGPRIGRFEEGRAKDMPGHDVSSAAIGTLFLWFGWFGFNCGTTYVYLGNMAAAAAAAGVDDGLSETSSPPPPAITGTGGSNPADRVALNMTLTASVSSLTALLFSSLRSGTVDLVVCCNALLAGLVMSTPACGFITSWAAVVYGLAGAAIYLGGARLLVRMQVDDPLESSVVHFACGMAGTLLLGFLARPAYVAQLTGYNCGGLVYGARKGGLLLGLQVLGVVAVAAWTGVFSVLVFWALRRSGRLRVDQVAELAGLDNMDHGGPAYPEFNLVPYNNGSGER</sequence>
<comment type="similarity">
    <text evidence="2">Belongs to the ammonia transporter channel (TC 1.A.11.2) family.</text>
</comment>
<feature type="transmembrane region" description="Helical" evidence="8">
    <location>
        <begin position="159"/>
        <end position="180"/>
    </location>
</feature>
<feature type="transmembrane region" description="Helical" evidence="8">
    <location>
        <begin position="200"/>
        <end position="217"/>
    </location>
</feature>
<comment type="subcellular location">
    <subcellularLocation>
        <location evidence="1">Membrane</location>
        <topology evidence="1">Multi-pass membrane protein</topology>
    </subcellularLocation>
</comment>
<evidence type="ECO:0000256" key="8">
    <source>
        <dbReference type="SAM" id="Phobius"/>
    </source>
</evidence>
<keyword evidence="3" id="KW-0813">Transport</keyword>
<dbReference type="Gene3D" id="1.10.3430.10">
    <property type="entry name" value="Ammonium transporter AmtB like domains"/>
    <property type="match status" value="1"/>
</dbReference>
<dbReference type="SUPFAM" id="SSF111352">
    <property type="entry name" value="Ammonium transporter"/>
    <property type="match status" value="1"/>
</dbReference>
<protein>
    <recommendedName>
        <fullName evidence="9">Ammonium transporter AmtB-like domain-containing protein</fullName>
    </recommendedName>
</protein>
<dbReference type="Proteomes" id="UP001165090">
    <property type="component" value="Unassembled WGS sequence"/>
</dbReference>
<evidence type="ECO:0000256" key="7">
    <source>
        <dbReference type="ARBA" id="ARBA00023177"/>
    </source>
</evidence>
<dbReference type="InterPro" id="IPR024041">
    <property type="entry name" value="NH4_transpt_AmtB-like_dom"/>
</dbReference>
<dbReference type="InterPro" id="IPR029020">
    <property type="entry name" value="Ammonium/urea_transptr"/>
</dbReference>
<keyword evidence="7" id="KW-0924">Ammonia transport</keyword>
<gene>
    <name evidence="10" type="ORF">VaNZ11_009946</name>
</gene>
<feature type="transmembrane region" description="Helical" evidence="8">
    <location>
        <begin position="53"/>
        <end position="73"/>
    </location>
</feature>
<feature type="transmembrane region" description="Helical" evidence="8">
    <location>
        <begin position="15"/>
        <end position="32"/>
    </location>
</feature>
<evidence type="ECO:0000256" key="4">
    <source>
        <dbReference type="ARBA" id="ARBA00022692"/>
    </source>
</evidence>
<evidence type="ECO:0000313" key="10">
    <source>
        <dbReference type="EMBL" id="GLI66183.1"/>
    </source>
</evidence>
<keyword evidence="6 8" id="KW-0472">Membrane</keyword>
<organism evidence="10 11">
    <name type="scientific">Volvox africanus</name>
    <dbReference type="NCBI Taxonomy" id="51714"/>
    <lineage>
        <taxon>Eukaryota</taxon>
        <taxon>Viridiplantae</taxon>
        <taxon>Chlorophyta</taxon>
        <taxon>core chlorophytes</taxon>
        <taxon>Chlorophyceae</taxon>
        <taxon>CS clade</taxon>
        <taxon>Chlamydomonadales</taxon>
        <taxon>Volvocaceae</taxon>
        <taxon>Volvox</taxon>
    </lineage>
</organism>
<evidence type="ECO:0000259" key="9">
    <source>
        <dbReference type="Pfam" id="PF00909"/>
    </source>
</evidence>
<evidence type="ECO:0000256" key="2">
    <source>
        <dbReference type="ARBA" id="ARBA00005887"/>
    </source>
</evidence>
<accession>A0ABQ5S8C7</accession>
<feature type="transmembrane region" description="Helical" evidence="8">
    <location>
        <begin position="350"/>
        <end position="371"/>
    </location>
</feature>
<feature type="transmembrane region" description="Helical" evidence="8">
    <location>
        <begin position="265"/>
        <end position="283"/>
    </location>
</feature>
<dbReference type="Pfam" id="PF00909">
    <property type="entry name" value="Ammonium_transp"/>
    <property type="match status" value="1"/>
</dbReference>
<keyword evidence="11" id="KW-1185">Reference proteome</keyword>
<evidence type="ECO:0000256" key="5">
    <source>
        <dbReference type="ARBA" id="ARBA00022989"/>
    </source>
</evidence>
<evidence type="ECO:0000313" key="11">
    <source>
        <dbReference type="Proteomes" id="UP001165090"/>
    </source>
</evidence>
<keyword evidence="5 8" id="KW-1133">Transmembrane helix</keyword>
<evidence type="ECO:0000256" key="6">
    <source>
        <dbReference type="ARBA" id="ARBA00023136"/>
    </source>
</evidence>
<reference evidence="10 11" key="1">
    <citation type="journal article" date="2023" name="IScience">
        <title>Expanded male sex-determining region conserved during the evolution of homothallism in the green alga Volvox.</title>
        <authorList>
            <person name="Yamamoto K."/>
            <person name="Matsuzaki R."/>
            <person name="Mahakham W."/>
            <person name="Heman W."/>
            <person name="Sekimoto H."/>
            <person name="Kawachi M."/>
            <person name="Minakuchi Y."/>
            <person name="Toyoda A."/>
            <person name="Nozaki H."/>
        </authorList>
    </citation>
    <scope>NUCLEOTIDE SEQUENCE [LARGE SCALE GENOMIC DNA]</scope>
    <source>
        <strain evidence="10 11">NIES-4468</strain>
    </source>
</reference>
<dbReference type="PANTHER" id="PTHR11730">
    <property type="entry name" value="AMMONIUM TRANSPORTER"/>
    <property type="match status" value="1"/>
</dbReference>
<keyword evidence="4 8" id="KW-0812">Transmembrane</keyword>
<proteinExistence type="inferred from homology"/>
<feature type="transmembrane region" description="Helical" evidence="8">
    <location>
        <begin position="119"/>
        <end position="139"/>
    </location>
</feature>
<feature type="transmembrane region" description="Helical" evidence="8">
    <location>
        <begin position="93"/>
        <end position="112"/>
    </location>
</feature>